<evidence type="ECO:0000256" key="1">
    <source>
        <dbReference type="SAM" id="MobiDB-lite"/>
    </source>
</evidence>
<dbReference type="Proteomes" id="UP001139150">
    <property type="component" value="Unassembled WGS sequence"/>
</dbReference>
<feature type="compositionally biased region" description="Polar residues" evidence="1">
    <location>
        <begin position="1"/>
        <end position="16"/>
    </location>
</feature>
<dbReference type="RefSeq" id="WP_250097185.1">
    <property type="nucleotide sequence ID" value="NZ_JAKRYL010000014.1"/>
</dbReference>
<dbReference type="EMBL" id="JAKRYL010000014">
    <property type="protein sequence ID" value="MCL7748299.1"/>
    <property type="molecule type" value="Genomic_DNA"/>
</dbReference>
<keyword evidence="3" id="KW-1185">Reference proteome</keyword>
<feature type="region of interest" description="Disordered" evidence="1">
    <location>
        <begin position="1"/>
        <end position="22"/>
    </location>
</feature>
<gene>
    <name evidence="2" type="ORF">MF646_14310</name>
</gene>
<organism evidence="2 3">
    <name type="scientific">Halalkalibacter alkaliphilus</name>
    <dbReference type="NCBI Taxonomy" id="2917993"/>
    <lineage>
        <taxon>Bacteria</taxon>
        <taxon>Bacillati</taxon>
        <taxon>Bacillota</taxon>
        <taxon>Bacilli</taxon>
        <taxon>Bacillales</taxon>
        <taxon>Bacillaceae</taxon>
        <taxon>Halalkalibacter</taxon>
    </lineage>
</organism>
<protein>
    <submittedName>
        <fullName evidence="2">Uncharacterized protein</fullName>
    </submittedName>
</protein>
<evidence type="ECO:0000313" key="3">
    <source>
        <dbReference type="Proteomes" id="UP001139150"/>
    </source>
</evidence>
<proteinExistence type="predicted"/>
<name>A0A9X2I7G6_9BACI</name>
<reference evidence="2" key="1">
    <citation type="submission" date="2022-02" db="EMBL/GenBank/DDBJ databases">
        <title>Halalkalibacter sp. nov. isolated from Lonar Lake, India.</title>
        <authorList>
            <person name="Joshi A."/>
            <person name="Thite S."/>
            <person name="Lodha T."/>
        </authorList>
    </citation>
    <scope>NUCLEOTIDE SEQUENCE</scope>
    <source>
        <strain evidence="2">MEB205</strain>
    </source>
</reference>
<dbReference type="AlphaFoldDB" id="A0A9X2I7G6"/>
<feature type="compositionally biased region" description="Basic and acidic residues" evidence="1">
    <location>
        <begin position="45"/>
        <end position="56"/>
    </location>
</feature>
<feature type="region of interest" description="Disordered" evidence="1">
    <location>
        <begin position="37"/>
        <end position="56"/>
    </location>
</feature>
<sequence length="56" mass="6343">MGDWNKQASQNNNIQPDLSFKNEELTNKKVQLNVQEEIGMEGIGQEEKDVRPQGGQ</sequence>
<comment type="caution">
    <text evidence="2">The sequence shown here is derived from an EMBL/GenBank/DDBJ whole genome shotgun (WGS) entry which is preliminary data.</text>
</comment>
<accession>A0A9X2I7G6</accession>
<evidence type="ECO:0000313" key="2">
    <source>
        <dbReference type="EMBL" id="MCL7748299.1"/>
    </source>
</evidence>